<reference evidence="4 5" key="1">
    <citation type="submission" date="2018-03" db="EMBL/GenBank/DDBJ databases">
        <title>Mesoflavibacter sp. HG37 and Mesoflavibacter sp. HG96 sp.nov., two marine bacteria isolated from seawater of Western Pacific Ocean.</title>
        <authorList>
            <person name="Cheng H."/>
            <person name="Wu Y.-H."/>
            <person name="Guo L.-L."/>
            <person name="Xu X.-W."/>
        </authorList>
    </citation>
    <scope>NUCLEOTIDE SEQUENCE [LARGE SCALE GENOMIC DNA]</scope>
    <source>
        <strain evidence="4 5">KCTC 42117</strain>
    </source>
</reference>
<evidence type="ECO:0000259" key="3">
    <source>
        <dbReference type="Pfam" id="PF18962"/>
    </source>
</evidence>
<name>A0A2T1NF20_9FLAO</name>
<feature type="domain" description="Secretion system C-terminal sorting" evidence="3">
    <location>
        <begin position="856"/>
        <end position="920"/>
    </location>
</feature>
<dbReference type="Proteomes" id="UP000238430">
    <property type="component" value="Unassembled WGS sequence"/>
</dbReference>
<keyword evidence="5" id="KW-1185">Reference proteome</keyword>
<proteinExistence type="predicted"/>
<evidence type="ECO:0000256" key="2">
    <source>
        <dbReference type="SAM" id="SignalP"/>
    </source>
</evidence>
<evidence type="ECO:0000313" key="4">
    <source>
        <dbReference type="EMBL" id="PSG91045.1"/>
    </source>
</evidence>
<dbReference type="InterPro" id="IPR012334">
    <property type="entry name" value="Pectin_lyas_fold"/>
</dbReference>
<sequence>MKKTLLLLTFLVFGFTQAQTIIYVDVDATGANNGSSWANAYTSLHSALGIQTITGAQIWIAEGTYMPVNKNTPMLNQYGVSIYGGFVGTETSLSQRSTDPWAHPVYLTGDLALDDANELPSATSANKTDNAPIILKVEPNSASKTQEITLDRLHFVNSYGGSALYSHPSSSNEVQRKITVQNCRFSRNYASTRPAMDIWSNETVNDYPFELFNSILDENVSNSGYAFEYRITNYINLEHDIFIANNMFIGNKVETANASGSVARFISATGGSTRLNVYFQNNTLTLNEEGSNVTSDVASPIRFETVGSAETIGFWGNNLYYSNYGTSDYIGTQDTSSSTISTGYANASEFTPVIGSANLLTNYTLSESPFVDIFSGDFIPISAYRDNGEATHNYGYYSSFNPTTDCFMNPRRNADSSIGLGAIQYTDTAMLTGPGNIAPLSLPEPPTVIYVDANATGANDGTSWTNAYTSLDDANISALGSGSKIFVKSGTYKLTSGEISINSEIEIYGGFNGTETSEIDRDLSIVNTSNATIISGDILDDDISGDFTQNKSDNSSSLFNLAANNVIIDGFVLSNFYTTSGSPIVKVTTNVSNFELSNTLINNNYSNSILFDWRTFSGSVSINNVAITDNQTNNGLILLQHNDTNSSILESNWSNVLVANNTYNADWGAIWFRRGTLNNDGRLFKSSLTNVSFIDNVNNHASTQQVINVSSGSGWGVFEFRNSLFWQNKYNGGQLSTVDIENSKTAEGDIQTVRVYNTIAMVGSGVTSGTFDNSNITLLDPTTDNLNLDAEYKPTSASNYIVDQGDNTYYDIALFGDLDLSGNDRIFNTTIDLGAYEYNSTLSVDDISLDENTVKLYPNPATDVVNIKTNQTIKNVRVFNVNGQKVLDIANQSQINISNLPTGMYFLNINTNQSNQTIKILKQ</sequence>
<dbReference type="NCBIfam" id="TIGR04183">
    <property type="entry name" value="Por_Secre_tail"/>
    <property type="match status" value="1"/>
</dbReference>
<dbReference type="Pfam" id="PF18962">
    <property type="entry name" value="Por_Secre_tail"/>
    <property type="match status" value="1"/>
</dbReference>
<gene>
    <name evidence="4" type="ORF">C7H61_07270</name>
</gene>
<accession>A0A2T1NF20</accession>
<dbReference type="Gene3D" id="2.160.20.10">
    <property type="entry name" value="Single-stranded right-handed beta-helix, Pectin lyase-like"/>
    <property type="match status" value="1"/>
</dbReference>
<protein>
    <recommendedName>
        <fullName evidence="3">Secretion system C-terminal sorting domain-containing protein</fullName>
    </recommendedName>
</protein>
<dbReference type="InterPro" id="IPR026444">
    <property type="entry name" value="Secre_tail"/>
</dbReference>
<dbReference type="AlphaFoldDB" id="A0A2T1NF20"/>
<evidence type="ECO:0000256" key="1">
    <source>
        <dbReference type="ARBA" id="ARBA00022729"/>
    </source>
</evidence>
<feature type="signal peptide" evidence="2">
    <location>
        <begin position="1"/>
        <end position="18"/>
    </location>
</feature>
<dbReference type="EMBL" id="PXOT01000022">
    <property type="protein sequence ID" value="PSG91045.1"/>
    <property type="molecule type" value="Genomic_DNA"/>
</dbReference>
<organism evidence="4 5">
    <name type="scientific">Mesoflavibacter zeaxanthinifaciens subsp. sabulilitoris</name>
    <dbReference type="NCBI Taxonomy" id="1520893"/>
    <lineage>
        <taxon>Bacteria</taxon>
        <taxon>Pseudomonadati</taxon>
        <taxon>Bacteroidota</taxon>
        <taxon>Flavobacteriia</taxon>
        <taxon>Flavobacteriales</taxon>
        <taxon>Flavobacteriaceae</taxon>
        <taxon>Mesoflavibacter</taxon>
    </lineage>
</organism>
<keyword evidence="1 2" id="KW-0732">Signal</keyword>
<evidence type="ECO:0000313" key="5">
    <source>
        <dbReference type="Proteomes" id="UP000238430"/>
    </source>
</evidence>
<dbReference type="OrthoDB" id="8901262at2"/>
<dbReference type="RefSeq" id="WP_106678475.1">
    <property type="nucleotide sequence ID" value="NZ_JACHWV010000007.1"/>
</dbReference>
<feature type="chain" id="PRO_5015785795" description="Secretion system C-terminal sorting domain-containing protein" evidence="2">
    <location>
        <begin position="19"/>
        <end position="923"/>
    </location>
</feature>
<dbReference type="SUPFAM" id="SSF51126">
    <property type="entry name" value="Pectin lyase-like"/>
    <property type="match status" value="2"/>
</dbReference>
<comment type="caution">
    <text evidence="4">The sequence shown here is derived from an EMBL/GenBank/DDBJ whole genome shotgun (WGS) entry which is preliminary data.</text>
</comment>
<dbReference type="InterPro" id="IPR011050">
    <property type="entry name" value="Pectin_lyase_fold/virulence"/>
</dbReference>